<dbReference type="PANTHER" id="PTHR47237:SF1">
    <property type="entry name" value="SLL0310 PROTEIN"/>
    <property type="match status" value="1"/>
</dbReference>
<comment type="caution">
    <text evidence="2">The sequence shown here is derived from an EMBL/GenBank/DDBJ whole genome shotgun (WGS) entry which is preliminary data.</text>
</comment>
<dbReference type="SUPFAM" id="SSF55729">
    <property type="entry name" value="Acyl-CoA N-acyltransferases (Nat)"/>
    <property type="match status" value="1"/>
</dbReference>
<dbReference type="InterPro" id="IPR000182">
    <property type="entry name" value="GNAT_dom"/>
</dbReference>
<dbReference type="Gene3D" id="3.40.630.30">
    <property type="match status" value="1"/>
</dbReference>
<dbReference type="AlphaFoldDB" id="A0AAV4JI30"/>
<dbReference type="CDD" id="cd04301">
    <property type="entry name" value="NAT_SF"/>
    <property type="match status" value="1"/>
</dbReference>
<dbReference type="Gene3D" id="3.40.630.90">
    <property type="match status" value="1"/>
</dbReference>
<dbReference type="EMBL" id="BMAT01006930">
    <property type="protein sequence ID" value="GFS22339.1"/>
    <property type="molecule type" value="Genomic_DNA"/>
</dbReference>
<dbReference type="PANTHER" id="PTHR47237">
    <property type="entry name" value="SLL0310 PROTEIN"/>
    <property type="match status" value="1"/>
</dbReference>
<name>A0AAV4JI30_9GAST</name>
<accession>A0AAV4JI30</accession>
<evidence type="ECO:0000259" key="1">
    <source>
        <dbReference type="PROSITE" id="PS51186"/>
    </source>
</evidence>
<dbReference type="Pfam" id="PF18014">
    <property type="entry name" value="Acetyltransf_18"/>
    <property type="match status" value="1"/>
</dbReference>
<gene>
    <name evidence="2" type="ORF">ElyMa_003361200</name>
</gene>
<reference evidence="2 3" key="1">
    <citation type="journal article" date="2021" name="Elife">
        <title>Chloroplast acquisition without the gene transfer in kleptoplastic sea slugs, Plakobranchus ocellatus.</title>
        <authorList>
            <person name="Maeda T."/>
            <person name="Takahashi S."/>
            <person name="Yoshida T."/>
            <person name="Shimamura S."/>
            <person name="Takaki Y."/>
            <person name="Nagai Y."/>
            <person name="Toyoda A."/>
            <person name="Suzuki Y."/>
            <person name="Arimoto A."/>
            <person name="Ishii H."/>
            <person name="Satoh N."/>
            <person name="Nishiyama T."/>
            <person name="Hasebe M."/>
            <person name="Maruyama T."/>
            <person name="Minagawa J."/>
            <person name="Obokata J."/>
            <person name="Shigenobu S."/>
        </authorList>
    </citation>
    <scope>NUCLEOTIDE SEQUENCE [LARGE SCALE GENOMIC DNA]</scope>
</reference>
<proteinExistence type="predicted"/>
<protein>
    <submittedName>
        <fullName evidence="2">GCN5 family acetyltransferase</fullName>
    </submittedName>
</protein>
<dbReference type="InterPro" id="IPR041496">
    <property type="entry name" value="YitH/HolE_GNAT"/>
</dbReference>
<evidence type="ECO:0000313" key="2">
    <source>
        <dbReference type="EMBL" id="GFS22339.1"/>
    </source>
</evidence>
<organism evidence="2 3">
    <name type="scientific">Elysia marginata</name>
    <dbReference type="NCBI Taxonomy" id="1093978"/>
    <lineage>
        <taxon>Eukaryota</taxon>
        <taxon>Metazoa</taxon>
        <taxon>Spiralia</taxon>
        <taxon>Lophotrochozoa</taxon>
        <taxon>Mollusca</taxon>
        <taxon>Gastropoda</taxon>
        <taxon>Heterobranchia</taxon>
        <taxon>Euthyneura</taxon>
        <taxon>Panpulmonata</taxon>
        <taxon>Sacoglossa</taxon>
        <taxon>Placobranchoidea</taxon>
        <taxon>Plakobranchidae</taxon>
        <taxon>Elysia</taxon>
    </lineage>
</organism>
<dbReference type="PROSITE" id="PS51186">
    <property type="entry name" value="GNAT"/>
    <property type="match status" value="1"/>
</dbReference>
<dbReference type="InterPro" id="IPR016181">
    <property type="entry name" value="Acyl_CoA_acyltransferase"/>
</dbReference>
<dbReference type="Proteomes" id="UP000762676">
    <property type="component" value="Unassembled WGS sequence"/>
</dbReference>
<dbReference type="Pfam" id="PF00583">
    <property type="entry name" value="Acetyltransf_1"/>
    <property type="match status" value="1"/>
</dbReference>
<evidence type="ECO:0000313" key="3">
    <source>
        <dbReference type="Proteomes" id="UP000762676"/>
    </source>
</evidence>
<sequence length="293" mass="32385">MGVAIVSNALELREIQKNELPTLLKWYQDAEWNPGLNDLDTFAATETGHFFVGLLNDNIVSCIAATIYQSHYAFLGYYFVEPESLRGKGYGIQVWDYALDQLARKGIQNIGLDGVIEQVDNYARKEFVSAYLHQRHVYEVNGNETCATTVSNAPPSINELIAFDAQYVSEARPSFAHAFLTADPTRKHAVIRASDGAITGYSTIRQATEGYRMGPLHALNPTDAADLINSLCAGLPKGRHVYLDIPEANAKRQTLIDSLNLSPIAFDCMRMYKGQAPSVNLNEIFAVTSIEMG</sequence>
<dbReference type="GO" id="GO:0016747">
    <property type="term" value="F:acyltransferase activity, transferring groups other than amino-acyl groups"/>
    <property type="evidence" value="ECO:0007669"/>
    <property type="project" value="InterPro"/>
</dbReference>
<dbReference type="InterPro" id="IPR052729">
    <property type="entry name" value="Acyl/Acetyltrans_Enzymes"/>
</dbReference>
<feature type="domain" description="N-acetyltransferase" evidence="1">
    <location>
        <begin position="10"/>
        <end position="144"/>
    </location>
</feature>
<keyword evidence="3" id="KW-1185">Reference proteome</keyword>